<dbReference type="Proteomes" id="UP000053841">
    <property type="component" value="Unassembled WGS sequence"/>
</dbReference>
<evidence type="ECO:0000256" key="1">
    <source>
        <dbReference type="SAM" id="MobiDB-lite"/>
    </source>
</evidence>
<keyword evidence="3" id="KW-1185">Reference proteome</keyword>
<proteinExistence type="predicted"/>
<dbReference type="EMBL" id="KI964701">
    <property type="protein sequence ID" value="EUC30420.1"/>
    <property type="molecule type" value="Genomic_DNA"/>
</dbReference>
<dbReference type="InterPro" id="IPR027417">
    <property type="entry name" value="P-loop_NTPase"/>
</dbReference>
<dbReference type="SUPFAM" id="SSF52540">
    <property type="entry name" value="P-loop containing nucleoside triphosphate hydrolases"/>
    <property type="match status" value="1"/>
</dbReference>
<organism evidence="2 3">
    <name type="scientific">Cochliobolus carbonum (strain 26-R-13)</name>
    <name type="common">Maize leaf spot fungus</name>
    <name type="synonym">Bipolaris zeicola</name>
    <dbReference type="NCBI Taxonomy" id="930089"/>
    <lineage>
        <taxon>Eukaryota</taxon>
        <taxon>Fungi</taxon>
        <taxon>Dikarya</taxon>
        <taxon>Ascomycota</taxon>
        <taxon>Pezizomycotina</taxon>
        <taxon>Dothideomycetes</taxon>
        <taxon>Pleosporomycetidae</taxon>
        <taxon>Pleosporales</taxon>
        <taxon>Pleosporineae</taxon>
        <taxon>Pleosporaceae</taxon>
        <taxon>Bipolaris</taxon>
    </lineage>
</organism>
<reference evidence="2 3" key="1">
    <citation type="journal article" date="2013" name="PLoS Genet.">
        <title>Comparative genome structure, secondary metabolite, and effector coding capacity across Cochliobolus pathogens.</title>
        <authorList>
            <person name="Condon B.J."/>
            <person name="Leng Y."/>
            <person name="Wu D."/>
            <person name="Bushley K.E."/>
            <person name="Ohm R.A."/>
            <person name="Otillar R."/>
            <person name="Martin J."/>
            <person name="Schackwitz W."/>
            <person name="Grimwood J."/>
            <person name="MohdZainudin N."/>
            <person name="Xue C."/>
            <person name="Wang R."/>
            <person name="Manning V.A."/>
            <person name="Dhillon B."/>
            <person name="Tu Z.J."/>
            <person name="Steffenson B.J."/>
            <person name="Salamov A."/>
            <person name="Sun H."/>
            <person name="Lowry S."/>
            <person name="LaButti K."/>
            <person name="Han J."/>
            <person name="Copeland A."/>
            <person name="Lindquist E."/>
            <person name="Barry K."/>
            <person name="Schmutz J."/>
            <person name="Baker S.E."/>
            <person name="Ciuffetti L.M."/>
            <person name="Grigoriev I.V."/>
            <person name="Zhong S."/>
            <person name="Turgeon B.G."/>
        </authorList>
    </citation>
    <scope>NUCLEOTIDE SEQUENCE [LARGE SCALE GENOMIC DNA]</scope>
    <source>
        <strain evidence="2 3">26-R-13</strain>
    </source>
</reference>
<evidence type="ECO:0008006" key="4">
    <source>
        <dbReference type="Google" id="ProtNLM"/>
    </source>
</evidence>
<dbReference type="InterPro" id="IPR038718">
    <property type="entry name" value="SNF2-like_sf"/>
</dbReference>
<feature type="compositionally biased region" description="Basic and acidic residues" evidence="1">
    <location>
        <begin position="36"/>
        <end position="49"/>
    </location>
</feature>
<feature type="region of interest" description="Disordered" evidence="1">
    <location>
        <begin position="25"/>
        <end position="61"/>
    </location>
</feature>
<dbReference type="HOGENOM" id="CLU_1106947_0_0_1"/>
<name>W6XYP8_COCC2</name>
<sequence length="251" mass="27768">MYSSSISDTPEKWGVIYHNTLPKLLLSSPGENSMEDSEKGKSEDKHDNNDDGDAPGPTEITKVMDDEDIYDNFDERAVEAAMTYANTRSNTMSARRIAERVHLTDWTKAAEVWGIRLGDLRDPPGGRQIVEVPEAARLSPKYGLFPHQVPGTTQLLERALGPLGGCLLADEMGLGKTNVVLGAFYLNYVALLRSYAPSVYRKVFPEGTFPGMSEDGKVHGPVLIYMKFYIACSTPKHVRHFKSVTHPSHAV</sequence>
<dbReference type="GeneID" id="19146439"/>
<gene>
    <name evidence="2" type="ORF">COCCADRAFT_28667</name>
</gene>
<dbReference type="Gene3D" id="3.40.50.10810">
    <property type="entry name" value="Tandem AAA-ATPase domain"/>
    <property type="match status" value="1"/>
</dbReference>
<evidence type="ECO:0000313" key="2">
    <source>
        <dbReference type="EMBL" id="EUC30420.1"/>
    </source>
</evidence>
<dbReference type="AlphaFoldDB" id="W6XYP8"/>
<accession>W6XYP8</accession>
<dbReference type="RefSeq" id="XP_007715249.1">
    <property type="nucleotide sequence ID" value="XM_007717059.1"/>
</dbReference>
<evidence type="ECO:0000313" key="3">
    <source>
        <dbReference type="Proteomes" id="UP000053841"/>
    </source>
</evidence>
<protein>
    <recommendedName>
        <fullName evidence="4">SNF2 N-terminal domain-containing protein</fullName>
    </recommendedName>
</protein>
<dbReference type="KEGG" id="bze:COCCADRAFT_28667"/>